<gene>
    <name evidence="2" type="ORF">PHET_01186</name>
</gene>
<comment type="caution">
    <text evidence="2">The sequence shown here is derived from an EMBL/GenBank/DDBJ whole genome shotgun (WGS) entry which is preliminary data.</text>
</comment>
<feature type="region of interest" description="Disordered" evidence="1">
    <location>
        <begin position="36"/>
        <end position="55"/>
    </location>
</feature>
<protein>
    <submittedName>
        <fullName evidence="2">Uncharacterized protein</fullName>
    </submittedName>
</protein>
<evidence type="ECO:0000256" key="1">
    <source>
        <dbReference type="SAM" id="MobiDB-lite"/>
    </source>
</evidence>
<accession>A0A8J4SSR2</accession>
<dbReference type="Proteomes" id="UP000748531">
    <property type="component" value="Unassembled WGS sequence"/>
</dbReference>
<dbReference type="EMBL" id="LUCH01000348">
    <property type="protein sequence ID" value="KAF5405378.1"/>
    <property type="molecule type" value="Genomic_DNA"/>
</dbReference>
<evidence type="ECO:0000313" key="2">
    <source>
        <dbReference type="EMBL" id="KAF5405378.1"/>
    </source>
</evidence>
<keyword evidence="3" id="KW-1185">Reference proteome</keyword>
<dbReference type="AlphaFoldDB" id="A0A8J4SSR2"/>
<organism evidence="2 3">
    <name type="scientific">Paragonimus heterotremus</name>
    <dbReference type="NCBI Taxonomy" id="100268"/>
    <lineage>
        <taxon>Eukaryota</taxon>
        <taxon>Metazoa</taxon>
        <taxon>Spiralia</taxon>
        <taxon>Lophotrochozoa</taxon>
        <taxon>Platyhelminthes</taxon>
        <taxon>Trematoda</taxon>
        <taxon>Digenea</taxon>
        <taxon>Plagiorchiida</taxon>
        <taxon>Troglotremata</taxon>
        <taxon>Troglotrematidae</taxon>
        <taxon>Paragonimus</taxon>
    </lineage>
</organism>
<evidence type="ECO:0000313" key="3">
    <source>
        <dbReference type="Proteomes" id="UP000748531"/>
    </source>
</evidence>
<reference evidence="2" key="1">
    <citation type="submission" date="2019-05" db="EMBL/GenBank/DDBJ databases">
        <title>Annotation for the trematode Paragonimus heterotremus.</title>
        <authorList>
            <person name="Choi Y.-J."/>
        </authorList>
    </citation>
    <scope>NUCLEOTIDE SEQUENCE</scope>
    <source>
        <strain evidence="2">LC</strain>
    </source>
</reference>
<name>A0A8J4SSR2_9TREM</name>
<dbReference type="OrthoDB" id="10418585at2759"/>
<sequence>MKIKQKCLSTSVVQVSHFRIICQWLRAQDHLNAHLSGSTQKRHHQLTKSQPQSIKPMESETVLVQHTPLCFQKPTYNQRGIFQRNFYETTTADLAFPQSSEASHVFAHVVTGGPLQANDFSATLQKTMDPAHVHASYMQAMCEPTDAHVQ</sequence>
<proteinExistence type="predicted"/>